<feature type="domain" description="C2H2-type" evidence="9">
    <location>
        <begin position="323"/>
        <end position="350"/>
    </location>
</feature>
<feature type="domain" description="C2H2-type" evidence="9">
    <location>
        <begin position="359"/>
        <end position="387"/>
    </location>
</feature>
<dbReference type="InterPro" id="IPR013087">
    <property type="entry name" value="Znf_C2H2_type"/>
</dbReference>
<dbReference type="Pfam" id="PF12874">
    <property type="entry name" value="zf-met"/>
    <property type="match status" value="1"/>
</dbReference>
<dbReference type="SUPFAM" id="SSF57667">
    <property type="entry name" value="beta-beta-alpha zinc fingers"/>
    <property type="match status" value="4"/>
</dbReference>
<feature type="domain" description="C2H2-type" evidence="9">
    <location>
        <begin position="238"/>
        <end position="265"/>
    </location>
</feature>
<dbReference type="EMBL" id="OU895880">
    <property type="protein sequence ID" value="CAG9810762.1"/>
    <property type="molecule type" value="Genomic_DNA"/>
</dbReference>
<feature type="domain" description="C2H2-type" evidence="9">
    <location>
        <begin position="389"/>
        <end position="416"/>
    </location>
</feature>
<evidence type="ECO:0000256" key="2">
    <source>
        <dbReference type="ARBA" id="ARBA00022723"/>
    </source>
</evidence>
<feature type="compositionally biased region" description="Polar residues" evidence="8">
    <location>
        <begin position="78"/>
        <end position="105"/>
    </location>
</feature>
<accession>A0A9N9WY94</accession>
<dbReference type="PANTHER" id="PTHR24406">
    <property type="entry name" value="TRANSCRIPTIONAL REPRESSOR CTCFL-RELATED"/>
    <property type="match status" value="1"/>
</dbReference>
<evidence type="ECO:0000256" key="4">
    <source>
        <dbReference type="ARBA" id="ARBA00022771"/>
    </source>
</evidence>
<dbReference type="PROSITE" id="PS50157">
    <property type="entry name" value="ZINC_FINGER_C2H2_2"/>
    <property type="match status" value="7"/>
</dbReference>
<reference evidence="10" key="2">
    <citation type="submission" date="2022-10" db="EMBL/GenBank/DDBJ databases">
        <authorList>
            <consortium name="ENA_rothamsted_submissions"/>
            <consortium name="culmorum"/>
            <person name="King R."/>
        </authorList>
    </citation>
    <scope>NUCLEOTIDE SEQUENCE</scope>
</reference>
<evidence type="ECO:0000256" key="3">
    <source>
        <dbReference type="ARBA" id="ARBA00022737"/>
    </source>
</evidence>
<dbReference type="PROSITE" id="PS00028">
    <property type="entry name" value="ZINC_FINGER_C2H2_1"/>
    <property type="match status" value="6"/>
</dbReference>
<evidence type="ECO:0000256" key="1">
    <source>
        <dbReference type="ARBA" id="ARBA00004123"/>
    </source>
</evidence>
<dbReference type="FunFam" id="3.30.160.60:FF:000446">
    <property type="entry name" value="Zinc finger protein"/>
    <property type="match status" value="1"/>
</dbReference>
<dbReference type="SMART" id="SM00355">
    <property type="entry name" value="ZnF_C2H2"/>
    <property type="match status" value="10"/>
</dbReference>
<dbReference type="Pfam" id="PF00096">
    <property type="entry name" value="zf-C2H2"/>
    <property type="match status" value="4"/>
</dbReference>
<dbReference type="Proteomes" id="UP001153620">
    <property type="component" value="Chromosome 4"/>
</dbReference>
<keyword evidence="11" id="KW-1185">Reference proteome</keyword>
<name>A0A9N9WY94_9DIPT</name>
<keyword evidence="6" id="KW-0539">Nucleus</keyword>
<dbReference type="InterPro" id="IPR050888">
    <property type="entry name" value="ZnF_C2H2-type_TF"/>
</dbReference>
<reference evidence="10" key="1">
    <citation type="submission" date="2022-01" db="EMBL/GenBank/DDBJ databases">
        <authorList>
            <person name="King R."/>
        </authorList>
    </citation>
    <scope>NUCLEOTIDE SEQUENCE</scope>
</reference>
<protein>
    <recommendedName>
        <fullName evidence="9">C2H2-type domain-containing protein</fullName>
    </recommendedName>
</protein>
<evidence type="ECO:0000256" key="8">
    <source>
        <dbReference type="SAM" id="MobiDB-lite"/>
    </source>
</evidence>
<organism evidence="10 11">
    <name type="scientific">Chironomus riparius</name>
    <dbReference type="NCBI Taxonomy" id="315576"/>
    <lineage>
        <taxon>Eukaryota</taxon>
        <taxon>Metazoa</taxon>
        <taxon>Ecdysozoa</taxon>
        <taxon>Arthropoda</taxon>
        <taxon>Hexapoda</taxon>
        <taxon>Insecta</taxon>
        <taxon>Pterygota</taxon>
        <taxon>Neoptera</taxon>
        <taxon>Endopterygota</taxon>
        <taxon>Diptera</taxon>
        <taxon>Nematocera</taxon>
        <taxon>Chironomoidea</taxon>
        <taxon>Chironomidae</taxon>
        <taxon>Chironominae</taxon>
        <taxon>Chironomus</taxon>
    </lineage>
</organism>
<feature type="compositionally biased region" description="Low complexity" evidence="8">
    <location>
        <begin position="53"/>
        <end position="70"/>
    </location>
</feature>
<evidence type="ECO:0000256" key="5">
    <source>
        <dbReference type="ARBA" id="ARBA00022833"/>
    </source>
</evidence>
<evidence type="ECO:0000256" key="7">
    <source>
        <dbReference type="PROSITE-ProRule" id="PRU00042"/>
    </source>
</evidence>
<feature type="domain" description="C2H2-type" evidence="9">
    <location>
        <begin position="264"/>
        <end position="292"/>
    </location>
</feature>
<keyword evidence="2" id="KW-0479">Metal-binding</keyword>
<feature type="region of interest" description="Disordered" evidence="8">
    <location>
        <begin position="48"/>
        <end position="107"/>
    </location>
</feature>
<feature type="domain" description="C2H2-type" evidence="9">
    <location>
        <begin position="146"/>
        <end position="174"/>
    </location>
</feature>
<sequence>MPRRPKYDFEIKIEVNPIDTERNPLEIQENWIKLEDIKKEESTIVKYESELDSASSHSEPQAAHSPASSHSEPKAFNSPASSHSEPKASNSPAHQSDSTDCSSKNPPRKIITLSRVKCQVCGKELTKKNMNKHMKNLHPEAAGLEFSCNFCEEKFSKRGSLRIHMSVIHPNEATALAPEQFTCDYDGKVFKTRMEIHGHMQLHKTSNLEKVRCEICHIEVQQRYLNRHVQEVHTDNIFQCDICSLCVKTSRALKIHKKGHKREHECGICKKAFAVPAKLKIHIKTVHERPVESCVCDVCGKEFRWKGHLESHRQSHVEKEKNFKCDKCPWAFYISSSLKKHQKTHEKDGQKVASMKNPEKCEICSKHLSNKKSLISHMKNVHQQNQEQHPCALCGKVFKSKTTMDAHIKREKCKKE</sequence>
<proteinExistence type="predicted"/>
<dbReference type="GO" id="GO:0005634">
    <property type="term" value="C:nucleus"/>
    <property type="evidence" value="ECO:0007669"/>
    <property type="project" value="UniProtKB-SubCell"/>
</dbReference>
<keyword evidence="3" id="KW-0677">Repeat</keyword>
<keyword evidence="5" id="KW-0862">Zinc</keyword>
<evidence type="ECO:0000256" key="6">
    <source>
        <dbReference type="ARBA" id="ARBA00023242"/>
    </source>
</evidence>
<feature type="domain" description="C2H2-type" evidence="9">
    <location>
        <begin position="294"/>
        <end position="321"/>
    </location>
</feature>
<dbReference type="InterPro" id="IPR036236">
    <property type="entry name" value="Znf_C2H2_sf"/>
</dbReference>
<evidence type="ECO:0000259" key="9">
    <source>
        <dbReference type="PROSITE" id="PS50157"/>
    </source>
</evidence>
<dbReference type="OrthoDB" id="7742407at2759"/>
<dbReference type="Gene3D" id="3.30.160.60">
    <property type="entry name" value="Classic Zinc Finger"/>
    <property type="match status" value="6"/>
</dbReference>
<dbReference type="GO" id="GO:0008270">
    <property type="term" value="F:zinc ion binding"/>
    <property type="evidence" value="ECO:0007669"/>
    <property type="project" value="UniProtKB-KW"/>
</dbReference>
<comment type="subcellular location">
    <subcellularLocation>
        <location evidence="1">Nucleus</location>
    </subcellularLocation>
</comment>
<keyword evidence="4 7" id="KW-0863">Zinc-finger</keyword>
<evidence type="ECO:0000313" key="11">
    <source>
        <dbReference type="Proteomes" id="UP001153620"/>
    </source>
</evidence>
<gene>
    <name evidence="10" type="ORF">CHIRRI_LOCUS13575</name>
</gene>
<evidence type="ECO:0000313" key="10">
    <source>
        <dbReference type="EMBL" id="CAG9810762.1"/>
    </source>
</evidence>
<dbReference type="AlphaFoldDB" id="A0A9N9WY94"/>